<dbReference type="EMBL" id="MN204493">
    <property type="protein sequence ID" value="QEQ93670.1"/>
    <property type="molecule type" value="Genomic_DNA"/>
</dbReference>
<feature type="region of interest" description="Disordered" evidence="1">
    <location>
        <begin position="1"/>
        <end position="24"/>
    </location>
</feature>
<evidence type="ECO:0000256" key="1">
    <source>
        <dbReference type="SAM" id="MobiDB-lite"/>
    </source>
</evidence>
<dbReference type="GeneID" id="77931446"/>
<accession>A0A5J6D757</accession>
<evidence type="ECO:0000313" key="2">
    <source>
        <dbReference type="EMBL" id="QEQ93670.1"/>
    </source>
</evidence>
<reference evidence="2 3" key="1">
    <citation type="submission" date="2019-07" db="EMBL/GenBank/DDBJ databases">
        <authorList>
            <person name="Mandava P."/>
            <person name="Ferry J.C."/>
            <person name="Fallon S.M."/>
            <person name="Hajdenberg M."/>
            <person name="Sharma E."/>
            <person name="Shaffer C.D."/>
            <person name="Weston-Hafer K.A."/>
            <person name="Garlena R.A."/>
            <person name="Russell D.A."/>
            <person name="Pope W.H."/>
            <person name="Jacobs-Sera D."/>
            <person name="Hatfull G.F."/>
        </authorList>
    </citation>
    <scope>NUCLEOTIDE SEQUENCE [LARGE SCALE GENOMIC DNA]</scope>
</reference>
<name>A0A5J6D757_9CAUD</name>
<protein>
    <submittedName>
        <fullName evidence="2">Uncharacterized protein</fullName>
    </submittedName>
</protein>
<sequence>MNATKTTAHSNCQHASTKAARAQCRRQRSTVKTVTTEYGTFEIKVIKAKEIKKTDMVLWNPETLRPFFSGVTYDAFQMERFSRETMRPEKTDTYRLALGGPDKMVPGDTEFTVAVDPQAVKTAIWEHRRNMFRR</sequence>
<evidence type="ECO:0000313" key="3">
    <source>
        <dbReference type="Proteomes" id="UP000327392"/>
    </source>
</evidence>
<gene>
    <name evidence="2" type="primary">92</name>
    <name evidence="2" type="ORF">SEA_ZUKO_92</name>
</gene>
<keyword evidence="3" id="KW-1185">Reference proteome</keyword>
<dbReference type="Proteomes" id="UP000327392">
    <property type="component" value="Segment"/>
</dbReference>
<dbReference type="RefSeq" id="YP_010655583.1">
    <property type="nucleotide sequence ID" value="NC_070829.1"/>
</dbReference>
<dbReference type="KEGG" id="vg:77931446"/>
<feature type="compositionally biased region" description="Polar residues" evidence="1">
    <location>
        <begin position="1"/>
        <end position="16"/>
    </location>
</feature>
<proteinExistence type="predicted"/>
<organism evidence="2 3">
    <name type="scientific">Streptomyces phage Zuko</name>
    <dbReference type="NCBI Taxonomy" id="2601695"/>
    <lineage>
        <taxon>Viruses</taxon>
        <taxon>Duplodnaviria</taxon>
        <taxon>Heunggongvirae</taxon>
        <taxon>Uroviricota</taxon>
        <taxon>Caudoviricetes</taxon>
        <taxon>Zukovirus</taxon>
        <taxon>Zukovirus zuko</taxon>
    </lineage>
</organism>